<evidence type="ECO:0000259" key="2">
    <source>
        <dbReference type="Pfam" id="PF00561"/>
    </source>
</evidence>
<sequence>MVAPLPSASLPAGVKARFIQGVNGTDMHILEAGTPGPRRPTILLLHGFPEIAYSWRKVMPALAEAGYYVVAPDQRGYGRTAARPIQYEEDLSPFCILNLVRDAVALLNLLGITSVAAVVGHDFGASIAAACALVRPDLFHSLVIMSAPFTGPLAWPLPQPPQKDAIHAALASLDPPRKHYHAYFATREANADMWHCKQGVNGFLRAYFHFKSGDWPGNNPFELSSWAAEELARMPNYYIMPLALGMAETVAPESPPPEIISSSHWLTEPELRVYSEDYERAGFQGGLQWYRGRMNGSLAQDLSLFSGRTIDCPALFMAGQRDWGAYQIPGGLQRMRHTVFTRMARPCFVEGAGHWVQQERADIVCESLLDFFETAETLSRHGSQ</sequence>
<dbReference type="GO" id="GO:0016787">
    <property type="term" value="F:hydrolase activity"/>
    <property type="evidence" value="ECO:0007669"/>
    <property type="project" value="UniProtKB-KW"/>
</dbReference>
<dbReference type="RefSeq" id="WP_146690989.1">
    <property type="nucleotide sequence ID" value="NZ_LT629750.1"/>
</dbReference>
<dbReference type="AlphaFoldDB" id="A0A1H1PGE8"/>
<evidence type="ECO:0000313" key="4">
    <source>
        <dbReference type="Proteomes" id="UP000243904"/>
    </source>
</evidence>
<dbReference type="PANTHER" id="PTHR43329">
    <property type="entry name" value="EPOXIDE HYDROLASE"/>
    <property type="match status" value="1"/>
</dbReference>
<dbReference type="PRINTS" id="PR00111">
    <property type="entry name" value="ABHYDROLASE"/>
</dbReference>
<dbReference type="InterPro" id="IPR000073">
    <property type="entry name" value="AB_hydrolase_1"/>
</dbReference>
<keyword evidence="1 3" id="KW-0378">Hydrolase</keyword>
<dbReference type="Pfam" id="PF00561">
    <property type="entry name" value="Abhydrolase_1"/>
    <property type="match status" value="1"/>
</dbReference>
<gene>
    <name evidence="3" type="ORF">SAMN05444158_1010</name>
</gene>
<accession>A0A1H1PGE8</accession>
<dbReference type="EMBL" id="LT629750">
    <property type="protein sequence ID" value="SDS10193.1"/>
    <property type="molecule type" value="Genomic_DNA"/>
</dbReference>
<organism evidence="3 4">
    <name type="scientific">Bradyrhizobium canariense</name>
    <dbReference type="NCBI Taxonomy" id="255045"/>
    <lineage>
        <taxon>Bacteria</taxon>
        <taxon>Pseudomonadati</taxon>
        <taxon>Pseudomonadota</taxon>
        <taxon>Alphaproteobacteria</taxon>
        <taxon>Hyphomicrobiales</taxon>
        <taxon>Nitrobacteraceae</taxon>
        <taxon>Bradyrhizobium</taxon>
    </lineage>
</organism>
<protein>
    <submittedName>
        <fullName evidence="3">Alpha/beta hydrolase fold</fullName>
    </submittedName>
</protein>
<proteinExistence type="predicted"/>
<dbReference type="Proteomes" id="UP000243904">
    <property type="component" value="Chromosome I"/>
</dbReference>
<keyword evidence="4" id="KW-1185">Reference proteome</keyword>
<dbReference type="SUPFAM" id="SSF53474">
    <property type="entry name" value="alpha/beta-Hydrolases"/>
    <property type="match status" value="1"/>
</dbReference>
<evidence type="ECO:0000313" key="3">
    <source>
        <dbReference type="EMBL" id="SDS10193.1"/>
    </source>
</evidence>
<name>A0A1H1PGE8_9BRAD</name>
<dbReference type="Gene3D" id="3.40.50.1820">
    <property type="entry name" value="alpha/beta hydrolase"/>
    <property type="match status" value="1"/>
</dbReference>
<reference evidence="4" key="1">
    <citation type="submission" date="2016-10" db="EMBL/GenBank/DDBJ databases">
        <authorList>
            <person name="Varghese N."/>
            <person name="Submissions S."/>
        </authorList>
    </citation>
    <scope>NUCLEOTIDE SEQUENCE [LARGE SCALE GENOMIC DNA]</scope>
    <source>
        <strain evidence="4">GAS369</strain>
    </source>
</reference>
<dbReference type="PRINTS" id="PR00412">
    <property type="entry name" value="EPOXHYDRLASE"/>
</dbReference>
<dbReference type="InterPro" id="IPR029058">
    <property type="entry name" value="AB_hydrolase_fold"/>
</dbReference>
<feature type="domain" description="AB hydrolase-1" evidence="2">
    <location>
        <begin position="40"/>
        <end position="156"/>
    </location>
</feature>
<dbReference type="InterPro" id="IPR000639">
    <property type="entry name" value="Epox_hydrolase-like"/>
</dbReference>
<evidence type="ECO:0000256" key="1">
    <source>
        <dbReference type="ARBA" id="ARBA00022801"/>
    </source>
</evidence>